<dbReference type="GO" id="GO:0003735">
    <property type="term" value="F:structural constituent of ribosome"/>
    <property type="evidence" value="ECO:0007669"/>
    <property type="project" value="InterPro"/>
</dbReference>
<feature type="domain" description="Large ribosomal subunit protein bL25 L25" evidence="7">
    <location>
        <begin position="5"/>
        <end position="90"/>
    </location>
</feature>
<keyword evidence="2 5" id="KW-0694">RNA-binding</keyword>
<feature type="domain" description="Large ribosomal subunit protein bL25 beta" evidence="8">
    <location>
        <begin position="98"/>
        <end position="186"/>
    </location>
</feature>
<dbReference type="Pfam" id="PF14693">
    <property type="entry name" value="Ribosomal_TL5_C"/>
    <property type="match status" value="1"/>
</dbReference>
<gene>
    <name evidence="5 9" type="primary">rplY</name>
    <name evidence="5" type="synonym">ctc</name>
    <name evidence="9" type="ORF">CAGGBEG34_20038</name>
</gene>
<keyword evidence="3 5" id="KW-0689">Ribosomal protein</keyword>
<dbReference type="Pfam" id="PF01386">
    <property type="entry name" value="Ribosomal_L25p"/>
    <property type="match status" value="1"/>
</dbReference>
<feature type="compositionally biased region" description="Polar residues" evidence="6">
    <location>
        <begin position="1"/>
        <end position="14"/>
    </location>
</feature>
<dbReference type="InterPro" id="IPR020056">
    <property type="entry name" value="Rbsml_bL25/Gln-tRNA_synth_N"/>
</dbReference>
<evidence type="ECO:0000313" key="10">
    <source>
        <dbReference type="Proteomes" id="UP000054051"/>
    </source>
</evidence>
<dbReference type="NCBIfam" id="NF004612">
    <property type="entry name" value="PRK05943.1"/>
    <property type="match status" value="1"/>
</dbReference>
<dbReference type="NCBIfam" id="TIGR00731">
    <property type="entry name" value="bL25_bact_ctc"/>
    <property type="match status" value="1"/>
</dbReference>
<dbReference type="Gene3D" id="2.40.240.10">
    <property type="entry name" value="Ribosomal Protein L25, Chain P"/>
    <property type="match status" value="1"/>
</dbReference>
<comment type="caution">
    <text evidence="9">The sequence shown here is derived from an EMBL/GenBank/DDBJ whole genome shotgun (WGS) entry which is preliminary data.</text>
</comment>
<dbReference type="InterPro" id="IPR020057">
    <property type="entry name" value="Ribosomal_bL25_b-dom"/>
</dbReference>
<comment type="function">
    <text evidence="5">This is one of the proteins that binds to the 5S RNA in the ribosome where it forms part of the central protuberance.</text>
</comment>
<protein>
    <recommendedName>
        <fullName evidence="5">Large ribosomal subunit protein bL25</fullName>
    </recommendedName>
    <alternativeName>
        <fullName evidence="5">General stress protein CTC</fullName>
    </alternativeName>
</protein>
<dbReference type="GO" id="GO:0006412">
    <property type="term" value="P:translation"/>
    <property type="evidence" value="ECO:0007669"/>
    <property type="project" value="UniProtKB-UniRule"/>
</dbReference>
<dbReference type="HAMAP" id="MF_01336">
    <property type="entry name" value="Ribosomal_bL25"/>
    <property type="match status" value="1"/>
</dbReference>
<sequence>MKVIAQSRSQQGTGASRRLRRSGKTPGIIYGAGSAPQLIALDQNALFHALEKEAFHASILDLELDGASQPVLLRDVQRHPFKPAVLHIDFQRVEAEKKIHKKVPLHYLNQEISKAVKLGGAIITHVMTEIEIICLPAHLPEFIEVDLSELSAGQSLHIKDVSLPSHVELALYLSQENPVILSATVPSATEEAGAESATSEGNDTSAAA</sequence>
<dbReference type="AlphaFoldDB" id="G2JAI4"/>
<feature type="region of interest" description="Disordered" evidence="6">
    <location>
        <begin position="1"/>
        <end position="23"/>
    </location>
</feature>
<dbReference type="Gene3D" id="2.170.120.20">
    <property type="entry name" value="Ribosomal protein L25, beta domain"/>
    <property type="match status" value="1"/>
</dbReference>
<evidence type="ECO:0000256" key="4">
    <source>
        <dbReference type="ARBA" id="ARBA00023274"/>
    </source>
</evidence>
<evidence type="ECO:0000256" key="1">
    <source>
        <dbReference type="ARBA" id="ARBA00022730"/>
    </source>
</evidence>
<dbReference type="GO" id="GO:0022625">
    <property type="term" value="C:cytosolic large ribosomal subunit"/>
    <property type="evidence" value="ECO:0007669"/>
    <property type="project" value="TreeGrafter"/>
</dbReference>
<evidence type="ECO:0000259" key="7">
    <source>
        <dbReference type="Pfam" id="PF01386"/>
    </source>
</evidence>
<dbReference type="Proteomes" id="UP000054051">
    <property type="component" value="Unassembled WGS sequence"/>
</dbReference>
<name>G2JAI4_9BURK</name>
<dbReference type="EMBL" id="CAFB01000047">
    <property type="protein sequence ID" value="CCD29786.1"/>
    <property type="molecule type" value="Genomic_DNA"/>
</dbReference>
<dbReference type="InterPro" id="IPR020930">
    <property type="entry name" value="Ribosomal_uL5_bac-type"/>
</dbReference>
<dbReference type="InterPro" id="IPR020055">
    <property type="entry name" value="Ribosomal_bL25_short"/>
</dbReference>
<evidence type="ECO:0000313" key="9">
    <source>
        <dbReference type="EMBL" id="CCD29786.1"/>
    </source>
</evidence>
<proteinExistence type="inferred from homology"/>
<dbReference type="eggNOG" id="COG1825">
    <property type="taxonomic scope" value="Bacteria"/>
</dbReference>
<keyword evidence="10" id="KW-1185">Reference proteome</keyword>
<comment type="similarity">
    <text evidence="5">Belongs to the bacterial ribosomal protein bL25 family. CTC subfamily.</text>
</comment>
<evidence type="ECO:0000256" key="5">
    <source>
        <dbReference type="HAMAP-Rule" id="MF_01334"/>
    </source>
</evidence>
<keyword evidence="4 5" id="KW-0687">Ribonucleoprotein</keyword>
<dbReference type="PANTHER" id="PTHR33284:SF1">
    <property type="entry name" value="RIBOSOMAL PROTEIN L25_GLN-TRNA SYNTHETASE, ANTI-CODON-BINDING DOMAIN-CONTAINING PROTEIN"/>
    <property type="match status" value="1"/>
</dbReference>
<keyword evidence="1 5" id="KW-0699">rRNA-binding</keyword>
<evidence type="ECO:0000256" key="3">
    <source>
        <dbReference type="ARBA" id="ARBA00022980"/>
    </source>
</evidence>
<evidence type="ECO:0000256" key="2">
    <source>
        <dbReference type="ARBA" id="ARBA00022884"/>
    </source>
</evidence>
<dbReference type="CDD" id="cd00495">
    <property type="entry name" value="Ribosomal_L25_TL5_CTC"/>
    <property type="match status" value="1"/>
</dbReference>
<dbReference type="RefSeq" id="WP_006682923.1">
    <property type="nucleotide sequence ID" value="NZ_CAFB01000047.1"/>
</dbReference>
<dbReference type="NCBIfam" id="NF004128">
    <property type="entry name" value="PRK05618.1-2"/>
    <property type="match status" value="1"/>
</dbReference>
<evidence type="ECO:0000259" key="8">
    <source>
        <dbReference type="Pfam" id="PF14693"/>
    </source>
</evidence>
<dbReference type="NCBIfam" id="NF004130">
    <property type="entry name" value="PRK05618.1-5"/>
    <property type="match status" value="1"/>
</dbReference>
<dbReference type="PANTHER" id="PTHR33284">
    <property type="entry name" value="RIBOSOMAL PROTEIN L25/GLN-TRNA SYNTHETASE, ANTI-CODON-BINDING DOMAIN-CONTAINING PROTEIN"/>
    <property type="match status" value="1"/>
</dbReference>
<comment type="subunit">
    <text evidence="5">Part of the 50S ribosomal subunit; part of the 5S rRNA/L5/L18/L25 subcomplex. Contacts the 5S rRNA. Binds to the 5S rRNA independently of L5 and L18.</text>
</comment>
<dbReference type="SUPFAM" id="SSF50715">
    <property type="entry name" value="Ribosomal protein L25-like"/>
    <property type="match status" value="1"/>
</dbReference>
<evidence type="ECO:0000256" key="6">
    <source>
        <dbReference type="SAM" id="MobiDB-lite"/>
    </source>
</evidence>
<dbReference type="InterPro" id="IPR029751">
    <property type="entry name" value="Ribosomal_L25_dom"/>
</dbReference>
<dbReference type="STRING" id="1070319.CAGGBEG34_20038"/>
<dbReference type="GO" id="GO:0008097">
    <property type="term" value="F:5S rRNA binding"/>
    <property type="evidence" value="ECO:0007669"/>
    <property type="project" value="InterPro"/>
</dbReference>
<dbReference type="OrthoDB" id="9806411at2"/>
<dbReference type="InterPro" id="IPR001021">
    <property type="entry name" value="Ribosomal_bL25_long"/>
</dbReference>
<dbReference type="HAMAP" id="MF_01334">
    <property type="entry name" value="Ribosomal_bL25_CTC"/>
    <property type="match status" value="1"/>
</dbReference>
<dbReference type="InterPro" id="IPR037121">
    <property type="entry name" value="Ribosomal_bL25_C"/>
</dbReference>
<dbReference type="InterPro" id="IPR011035">
    <property type="entry name" value="Ribosomal_bL25/Gln-tRNA_synth"/>
</dbReference>
<organism evidence="9 10">
    <name type="scientific">Candidatus Glomeribacter gigasporarum BEG34</name>
    <dbReference type="NCBI Taxonomy" id="1070319"/>
    <lineage>
        <taxon>Bacteria</taxon>
        <taxon>Pseudomonadati</taxon>
        <taxon>Pseudomonadota</taxon>
        <taxon>Betaproteobacteria</taxon>
        <taxon>Burkholderiales</taxon>
        <taxon>Burkholderiaceae</taxon>
        <taxon>Candidatus Glomeribacter</taxon>
    </lineage>
</organism>
<accession>G2JAI4</accession>
<reference evidence="9 10" key="1">
    <citation type="submission" date="2011-08" db="EMBL/GenBank/DDBJ databases">
        <title>The genome of the obligate endobacterium of an arbuscular mycorrhizal fungus reveals an interphylum network of nutritional interactions.</title>
        <authorList>
            <person name="Ghignone S."/>
            <person name="Salvioli A."/>
            <person name="Anca I."/>
            <person name="Lumini E."/>
            <person name="Ortu G."/>
            <person name="Petiti L."/>
            <person name="Cruveiller S."/>
            <person name="Bianciotto V."/>
            <person name="Piffanelli P."/>
            <person name="Lanfranco L."/>
            <person name="Bonfante P."/>
        </authorList>
    </citation>
    <scope>NUCLEOTIDE SEQUENCE [LARGE SCALE GENOMIC DNA]</scope>
    <source>
        <strain evidence="9 10">BEG34</strain>
    </source>
</reference>